<keyword evidence="2" id="KW-1185">Reference proteome</keyword>
<accession>A0ACB8E7U4</accession>
<evidence type="ECO:0000313" key="1">
    <source>
        <dbReference type="EMBL" id="KAH7988378.1"/>
    </source>
</evidence>
<dbReference type="EMBL" id="CM037623">
    <property type="protein sequence ID" value="KAH7988378.1"/>
    <property type="molecule type" value="Genomic_DNA"/>
</dbReference>
<proteinExistence type="predicted"/>
<evidence type="ECO:0000313" key="2">
    <source>
        <dbReference type="Proteomes" id="UP000827872"/>
    </source>
</evidence>
<comment type="caution">
    <text evidence="1">The sequence shown here is derived from an EMBL/GenBank/DDBJ whole genome shotgun (WGS) entry which is preliminary data.</text>
</comment>
<name>A0ACB8E7U4_9SAUR</name>
<sequence length="161" mass="17091">MAATFGWSAAACFSSPRRQPAGEPVAAQRLRLCSLPQPGRERHEARLGLASLGCSNMHATCVMAGTRGNPAKKANTPFKVPGPPLTPEPREQAGPGQLIPQDEAAPAGALACLANTPVSLPAMLPWLARYPNRQAARYLHEGFLQGFRIPYTGPRSHDSGT</sequence>
<organism evidence="1 2">
    <name type="scientific">Sphaerodactylus townsendi</name>
    <dbReference type="NCBI Taxonomy" id="933632"/>
    <lineage>
        <taxon>Eukaryota</taxon>
        <taxon>Metazoa</taxon>
        <taxon>Chordata</taxon>
        <taxon>Craniata</taxon>
        <taxon>Vertebrata</taxon>
        <taxon>Euteleostomi</taxon>
        <taxon>Lepidosauria</taxon>
        <taxon>Squamata</taxon>
        <taxon>Bifurcata</taxon>
        <taxon>Gekkota</taxon>
        <taxon>Sphaerodactylidae</taxon>
        <taxon>Sphaerodactylus</taxon>
    </lineage>
</organism>
<reference evidence="1" key="1">
    <citation type="submission" date="2021-08" db="EMBL/GenBank/DDBJ databases">
        <title>The first chromosome-level gecko genome reveals the dynamic sex chromosomes of Neotropical dwarf geckos (Sphaerodactylidae: Sphaerodactylus).</title>
        <authorList>
            <person name="Pinto B.J."/>
            <person name="Keating S.E."/>
            <person name="Gamble T."/>
        </authorList>
    </citation>
    <scope>NUCLEOTIDE SEQUENCE</scope>
    <source>
        <strain evidence="1">TG3544</strain>
    </source>
</reference>
<dbReference type="Proteomes" id="UP000827872">
    <property type="component" value="Linkage Group LG10"/>
</dbReference>
<protein>
    <submittedName>
        <fullName evidence="1">Uncharacterized protein</fullName>
    </submittedName>
</protein>
<gene>
    <name evidence="1" type="ORF">K3G42_015900</name>
</gene>